<dbReference type="SUPFAM" id="SSF51905">
    <property type="entry name" value="FAD/NAD(P)-binding domain"/>
    <property type="match status" value="1"/>
</dbReference>
<dbReference type="PANTHER" id="PTHR42685:SF22">
    <property type="entry name" value="CONDITIONED MEDIUM FACTOR RECEPTOR 1"/>
    <property type="match status" value="1"/>
</dbReference>
<comment type="caution">
    <text evidence="2">The sequence shown here is derived from an EMBL/GenBank/DDBJ whole genome shotgun (WGS) entry which is preliminary data.</text>
</comment>
<evidence type="ECO:0000313" key="2">
    <source>
        <dbReference type="EMBL" id="MBB6695569.1"/>
    </source>
</evidence>
<accession>A0A841U6T9</accession>
<organism evidence="2 3">
    <name type="scientific">Cohnella xylanilytica</name>
    <dbReference type="NCBI Taxonomy" id="557555"/>
    <lineage>
        <taxon>Bacteria</taxon>
        <taxon>Bacillati</taxon>
        <taxon>Bacillota</taxon>
        <taxon>Bacilli</taxon>
        <taxon>Bacillales</taxon>
        <taxon>Paenibacillaceae</taxon>
        <taxon>Cohnella</taxon>
    </lineage>
</organism>
<gene>
    <name evidence="2" type="ORF">H7B90_29680</name>
</gene>
<dbReference type="PANTHER" id="PTHR42685">
    <property type="entry name" value="GERANYLGERANYL DIPHOSPHATE REDUCTASE"/>
    <property type="match status" value="1"/>
</dbReference>
<proteinExistence type="predicted"/>
<dbReference type="PRINTS" id="PR00420">
    <property type="entry name" value="RNGMNOXGNASE"/>
</dbReference>
<dbReference type="InterPro" id="IPR036188">
    <property type="entry name" value="FAD/NAD-bd_sf"/>
</dbReference>
<name>A0A841U6T9_9BACL</name>
<evidence type="ECO:0000313" key="3">
    <source>
        <dbReference type="Proteomes" id="UP000553776"/>
    </source>
</evidence>
<dbReference type="AlphaFoldDB" id="A0A841U6T9"/>
<keyword evidence="3" id="KW-1185">Reference proteome</keyword>
<dbReference type="EMBL" id="JACJVR010000130">
    <property type="protein sequence ID" value="MBB6695569.1"/>
    <property type="molecule type" value="Genomic_DNA"/>
</dbReference>
<dbReference type="Pfam" id="PF01494">
    <property type="entry name" value="FAD_binding_3"/>
    <property type="match status" value="1"/>
</dbReference>
<dbReference type="Gene3D" id="3.50.50.60">
    <property type="entry name" value="FAD/NAD(P)-binding domain"/>
    <property type="match status" value="1"/>
</dbReference>
<feature type="domain" description="FAD-binding" evidence="1">
    <location>
        <begin position="13"/>
        <end position="185"/>
    </location>
</feature>
<dbReference type="InterPro" id="IPR050407">
    <property type="entry name" value="Geranylgeranyl_reductase"/>
</dbReference>
<evidence type="ECO:0000259" key="1">
    <source>
        <dbReference type="Pfam" id="PF01494"/>
    </source>
</evidence>
<dbReference type="InterPro" id="IPR002938">
    <property type="entry name" value="FAD-bd"/>
</dbReference>
<reference evidence="2 3" key="1">
    <citation type="submission" date="2020-08" db="EMBL/GenBank/DDBJ databases">
        <title>Cohnella phylogeny.</title>
        <authorList>
            <person name="Dunlap C."/>
        </authorList>
    </citation>
    <scope>NUCLEOTIDE SEQUENCE [LARGE SCALE GENOMIC DNA]</scope>
    <source>
        <strain evidence="2 3">DSM 25239</strain>
    </source>
</reference>
<dbReference type="Proteomes" id="UP000553776">
    <property type="component" value="Unassembled WGS sequence"/>
</dbReference>
<protein>
    <submittedName>
        <fullName evidence="2">NAD(P)/FAD-dependent oxidoreductase</fullName>
    </submittedName>
</protein>
<dbReference type="GO" id="GO:0071949">
    <property type="term" value="F:FAD binding"/>
    <property type="evidence" value="ECO:0007669"/>
    <property type="project" value="InterPro"/>
</dbReference>
<sequence length="426" mass="47124">MDGRGGTEGIRSDYDVVIVGARVAGASLAWELGRAGYRVLLADKSRFPSDVLSTHNFFNNSVGMLREMGVLDRLLATGTPTYRRAYLRLEDAEIDGFFPEANGETECLCVRRTHLDRILFEHAASLPGVDARPNFRITGLLRSGGAVAGVEGTDSEGKPVRIPARLVVGADGRRSIVRELAGSRRIVSVPTDFASYVGYFEGFRQEGERCTEFYRIGETLAIAFPTSDDLHVIGLMFPLEWKDALARMKENPEAGFREFVARGLGATSFPSRLKEAKRSGPIRGLLGYDNDWHEAMGPGWALAGDALSFKDPAVGQGMHDALLGARLLRRILSSEPDWESRWDDMARRYEQELNDHFMPLFRMACGMTRNVPLRPEQAAVNRLIGRHPEATSAFLGLYNHSRTPEELERIVGGLLRQAPQIDSGEG</sequence>